<comment type="function">
    <text evidence="5 6">Cell division protein that is involved in the assembly of the Z ring. May serve as a membrane anchor for the Z ring.</text>
</comment>
<dbReference type="HAMAP" id="MF_02033">
    <property type="entry name" value="FtsA"/>
    <property type="match status" value="1"/>
</dbReference>
<dbReference type="AlphaFoldDB" id="A0A6N7EYQ1"/>
<comment type="subcellular location">
    <subcellularLocation>
        <location evidence="5">Cell membrane</location>
        <topology evidence="5">Peripheral membrane protein</topology>
        <orientation evidence="5">Cytoplasmic side</orientation>
    </subcellularLocation>
    <text evidence="5">Localizes to the Z ring in an FtsZ-dependent manner. Targeted to the membrane through a conserved C-terminal amphipathic helix.</text>
</comment>
<name>A0A6N7EYQ1_9GAMM</name>
<dbReference type="NCBIfam" id="TIGR01174">
    <property type="entry name" value="ftsA"/>
    <property type="match status" value="1"/>
</dbReference>
<dbReference type="Proteomes" id="UP000471298">
    <property type="component" value="Unassembled WGS sequence"/>
</dbReference>
<reference evidence="8 9" key="1">
    <citation type="submission" date="2019-10" db="EMBL/GenBank/DDBJ databases">
        <title>Cardiobacteriales fam. a chemoheterotrophic member of the order Cardiobacteriales, and proposal of Cardiobacteriales fam. nov.</title>
        <authorList>
            <person name="Wang C."/>
        </authorList>
    </citation>
    <scope>NUCLEOTIDE SEQUENCE [LARGE SCALE GENOMIC DNA]</scope>
    <source>
        <strain evidence="8 9">ML27</strain>
    </source>
</reference>
<dbReference type="FunCoup" id="A0A6N7EYQ1">
    <property type="interactions" value="196"/>
</dbReference>
<evidence type="ECO:0000256" key="6">
    <source>
        <dbReference type="PIRNR" id="PIRNR003101"/>
    </source>
</evidence>
<proteinExistence type="inferred from homology"/>
<keyword evidence="9" id="KW-1185">Reference proteome</keyword>
<dbReference type="InterPro" id="IPR003494">
    <property type="entry name" value="SHS2_FtsA"/>
</dbReference>
<keyword evidence="1 5" id="KW-1003">Cell membrane</keyword>
<accession>A0A6N7EYQ1</accession>
<comment type="caution">
    <text evidence="8">The sequence shown here is derived from an EMBL/GenBank/DDBJ whole genome shotgun (WGS) entry which is preliminary data.</text>
</comment>
<evidence type="ECO:0000259" key="7">
    <source>
        <dbReference type="SMART" id="SM00842"/>
    </source>
</evidence>
<feature type="domain" description="SHS2" evidence="7">
    <location>
        <begin position="7"/>
        <end position="193"/>
    </location>
</feature>
<dbReference type="InterPro" id="IPR043129">
    <property type="entry name" value="ATPase_NBD"/>
</dbReference>
<dbReference type="InterPro" id="IPR050696">
    <property type="entry name" value="FtsA/MreB"/>
</dbReference>
<dbReference type="SMART" id="SM00842">
    <property type="entry name" value="FtsA"/>
    <property type="match status" value="1"/>
</dbReference>
<keyword evidence="3 5" id="KW-0472">Membrane</keyword>
<dbReference type="Pfam" id="PF14450">
    <property type="entry name" value="FtsA"/>
    <property type="match status" value="1"/>
</dbReference>
<dbReference type="GO" id="GO:0032153">
    <property type="term" value="C:cell division site"/>
    <property type="evidence" value="ECO:0007669"/>
    <property type="project" value="UniProtKB-UniRule"/>
</dbReference>
<dbReference type="EMBL" id="WHNW01000005">
    <property type="protein sequence ID" value="MPV86277.1"/>
    <property type="molecule type" value="Genomic_DNA"/>
</dbReference>
<comment type="similarity">
    <text evidence="5 6">Belongs to the FtsA/MreB family.</text>
</comment>
<dbReference type="GO" id="GO:0009898">
    <property type="term" value="C:cytoplasmic side of plasma membrane"/>
    <property type="evidence" value="ECO:0007669"/>
    <property type="project" value="UniProtKB-UniRule"/>
</dbReference>
<evidence type="ECO:0000256" key="5">
    <source>
        <dbReference type="HAMAP-Rule" id="MF_02033"/>
    </source>
</evidence>
<gene>
    <name evidence="5 8" type="primary">ftsA</name>
    <name evidence="8" type="ORF">GCU85_05980</name>
</gene>
<dbReference type="Pfam" id="PF02491">
    <property type="entry name" value="SHS2_FTSA"/>
    <property type="match status" value="1"/>
</dbReference>
<dbReference type="PANTHER" id="PTHR32432:SF4">
    <property type="entry name" value="CELL DIVISION PROTEIN FTSA"/>
    <property type="match status" value="1"/>
</dbReference>
<dbReference type="InterPro" id="IPR020823">
    <property type="entry name" value="Cell_div_FtsA"/>
</dbReference>
<protein>
    <recommendedName>
        <fullName evidence="5 6">Cell division protein FtsA</fullName>
    </recommendedName>
</protein>
<dbReference type="Gene3D" id="3.30.420.40">
    <property type="match status" value="2"/>
</dbReference>
<sequence length="408" mass="44317">MKYGQIVAAIDIGSEKIVAALANISAQGDINLIALVEKQSKGVKKGGIANIALVKHTVNAVLDELEADGSYQIHSIISSISGINIVGHNADGRIVIKSNHITKHNVLQAAMIARDVAVQEGRHLLHLLKQDIIVDNQHGIDDPIGLIGETLELHAHAITTTQTHYQNLLQVFSERDVDVESVVSAGLASALAVTMPEEKKLGVCVLDIGAGTTEITIIANNVVKHSEVIQIGGEAITSDVAFFMRSTTETADWAKQQVAIDFDYPLSDTLEIPGLSEASRSYPKYEIAEVIRDRCEDLIHIVMQKINRAGFESAFPAGFVICGGGAQLLGIETLLMHQSQLPVRRGEVELTINGKTVKACRYATLMGLFMCAYEEDYSSALTQRRKKGIIKSIVTSAKTVVQRLRQYF</sequence>
<dbReference type="InParanoid" id="A0A6N7EYQ1"/>
<keyword evidence="2 5" id="KW-0132">Cell division</keyword>
<keyword evidence="4 5" id="KW-0131">Cell cycle</keyword>
<dbReference type="PIRSF" id="PIRSF003101">
    <property type="entry name" value="FtsA"/>
    <property type="match status" value="1"/>
</dbReference>
<evidence type="ECO:0000313" key="8">
    <source>
        <dbReference type="EMBL" id="MPV86277.1"/>
    </source>
</evidence>
<evidence type="ECO:0000256" key="3">
    <source>
        <dbReference type="ARBA" id="ARBA00023136"/>
    </source>
</evidence>
<dbReference type="SUPFAM" id="SSF53067">
    <property type="entry name" value="Actin-like ATPase domain"/>
    <property type="match status" value="2"/>
</dbReference>
<dbReference type="PANTHER" id="PTHR32432">
    <property type="entry name" value="CELL DIVISION PROTEIN FTSA-RELATED"/>
    <property type="match status" value="1"/>
</dbReference>
<evidence type="ECO:0000256" key="4">
    <source>
        <dbReference type="ARBA" id="ARBA00023306"/>
    </source>
</evidence>
<organism evidence="8 9">
    <name type="scientific">Ostreibacterium oceani</name>
    <dbReference type="NCBI Taxonomy" id="2654998"/>
    <lineage>
        <taxon>Bacteria</taxon>
        <taxon>Pseudomonadati</taxon>
        <taxon>Pseudomonadota</taxon>
        <taxon>Gammaproteobacteria</taxon>
        <taxon>Cardiobacteriales</taxon>
        <taxon>Ostreibacteriaceae</taxon>
        <taxon>Ostreibacterium</taxon>
    </lineage>
</organism>
<evidence type="ECO:0000313" key="9">
    <source>
        <dbReference type="Proteomes" id="UP000471298"/>
    </source>
</evidence>
<dbReference type="RefSeq" id="WP_152810274.1">
    <property type="nucleotide sequence ID" value="NZ_WHNW01000005.1"/>
</dbReference>
<dbReference type="GO" id="GO:0043093">
    <property type="term" value="P:FtsZ-dependent cytokinesis"/>
    <property type="evidence" value="ECO:0007669"/>
    <property type="project" value="UniProtKB-UniRule"/>
</dbReference>
<evidence type="ECO:0000256" key="2">
    <source>
        <dbReference type="ARBA" id="ARBA00022618"/>
    </source>
</evidence>
<evidence type="ECO:0000256" key="1">
    <source>
        <dbReference type="ARBA" id="ARBA00022475"/>
    </source>
</evidence>
<comment type="subunit">
    <text evidence="5">Self-interacts. Interacts with FtsZ.</text>
</comment>